<dbReference type="InterPro" id="IPR010870">
    <property type="entry name" value="Porin_O/P"/>
</dbReference>
<evidence type="ECO:0000313" key="3">
    <source>
        <dbReference type="Proteomes" id="UP000638732"/>
    </source>
</evidence>
<reference evidence="2" key="2">
    <citation type="submission" date="2020-10" db="EMBL/GenBank/DDBJ databases">
        <title>Mucilaginibacter sp. nov., isolated from soil.</title>
        <authorList>
            <person name="Jeon C.O."/>
        </authorList>
    </citation>
    <scope>NUCLEOTIDE SEQUENCE</scope>
    <source>
        <strain evidence="2">R11</strain>
    </source>
</reference>
<feature type="chain" id="PRO_5037708695" description="Phosphate-selective porin OprO and OprP" evidence="1">
    <location>
        <begin position="24"/>
        <end position="422"/>
    </location>
</feature>
<keyword evidence="1" id="KW-0732">Signal</keyword>
<dbReference type="InterPro" id="IPR023614">
    <property type="entry name" value="Porin_dom_sf"/>
</dbReference>
<dbReference type="Pfam" id="PF07396">
    <property type="entry name" value="Porin_O_P"/>
    <property type="match status" value="1"/>
</dbReference>
<proteinExistence type="predicted"/>
<comment type="caution">
    <text evidence="2">The sequence shown here is derived from an EMBL/GenBank/DDBJ whole genome shotgun (WGS) entry which is preliminary data.</text>
</comment>
<reference evidence="2" key="1">
    <citation type="submission" date="2020-01" db="EMBL/GenBank/DDBJ databases">
        <authorList>
            <person name="Seo Y.L."/>
        </authorList>
    </citation>
    <scope>NUCLEOTIDE SEQUENCE</scope>
    <source>
        <strain evidence="2">R11</strain>
    </source>
</reference>
<protein>
    <recommendedName>
        <fullName evidence="4">Phosphate-selective porin OprO and OprP</fullName>
    </recommendedName>
</protein>
<organism evidence="2 3">
    <name type="scientific">Mucilaginibacter agri</name>
    <dbReference type="NCBI Taxonomy" id="2695265"/>
    <lineage>
        <taxon>Bacteria</taxon>
        <taxon>Pseudomonadati</taxon>
        <taxon>Bacteroidota</taxon>
        <taxon>Sphingobacteriia</taxon>
        <taxon>Sphingobacteriales</taxon>
        <taxon>Sphingobacteriaceae</taxon>
        <taxon>Mucilaginibacter</taxon>
    </lineage>
</organism>
<evidence type="ECO:0000256" key="1">
    <source>
        <dbReference type="SAM" id="SignalP"/>
    </source>
</evidence>
<feature type="signal peptide" evidence="1">
    <location>
        <begin position="1"/>
        <end position="23"/>
    </location>
</feature>
<sequence>MRVKLPLLFLLLLSVLLVPKVHAQNTNLVDSSETKLLADTGKRYIIPDTKKKISWTSFSNKLFSMQLGGVFLLDYTGFFQDSTSKAQVDKQKSQFDLRSVRLMARGKIFFKQPWQYLISIEYKGFDRDEGVHPFGFTDLMFTIPAGKLGSFSVGKLKETFVYEMVGDAANLPQTERMLSPFFASRNTGVRWNKPAFNDRMTFSAGYFNNFITSGTSFAEGVNTVTARVTGLPIYKEDGHHFIHLAASMRYLEAQNGVLRFKGKDESNVSSNYIDTKDFTAKNALSFGFEELMNYNNFSLLGEYVFTNANTPGPNKHFDGFYIEGSWVLSGETRPYDKKAAYARRVKPHGKGGAWEIVSRVSNLDFDSYDIDGGKMLKLYEGLNWWATQYWRLSVGYGFSNLDKNNLNNGTTNSIICRLQWVY</sequence>
<dbReference type="SUPFAM" id="SSF56935">
    <property type="entry name" value="Porins"/>
    <property type="match status" value="1"/>
</dbReference>
<dbReference type="Gene3D" id="2.40.160.10">
    <property type="entry name" value="Porin"/>
    <property type="match status" value="1"/>
</dbReference>
<name>A0A965ZJL2_9SPHI</name>
<evidence type="ECO:0008006" key="4">
    <source>
        <dbReference type="Google" id="ProtNLM"/>
    </source>
</evidence>
<keyword evidence="3" id="KW-1185">Reference proteome</keyword>
<dbReference type="Proteomes" id="UP000638732">
    <property type="component" value="Unassembled WGS sequence"/>
</dbReference>
<gene>
    <name evidence="2" type="ORF">GSY63_15840</name>
</gene>
<evidence type="ECO:0000313" key="2">
    <source>
        <dbReference type="EMBL" id="NCD70836.1"/>
    </source>
</evidence>
<accession>A0A965ZJL2</accession>
<dbReference type="AlphaFoldDB" id="A0A965ZJL2"/>
<dbReference type="RefSeq" id="WP_166586785.1">
    <property type="nucleotide sequence ID" value="NZ_WWEO01000043.1"/>
</dbReference>
<dbReference type="EMBL" id="WWEO01000043">
    <property type="protein sequence ID" value="NCD70836.1"/>
    <property type="molecule type" value="Genomic_DNA"/>
</dbReference>